<reference evidence="7" key="2">
    <citation type="submission" date="2025-09" db="UniProtKB">
        <authorList>
            <consortium name="Ensembl"/>
        </authorList>
    </citation>
    <scope>IDENTIFICATION</scope>
</reference>
<evidence type="ECO:0000256" key="4">
    <source>
        <dbReference type="ARBA" id="ARBA00023128"/>
    </source>
</evidence>
<sequence length="167" mass="19054">MSSLTISINLLLGLPLFFLPWFCQKHCLHLNNSGMMPQRKTLCNGLYLGNTVYLYRGNYKPLVGLLKSLIFLFKHCSLTHKIYSVLWCIVELHNFLSFYFSFLLAAKIKMAGHDSGTHQFTGIQKYFNSYTLTGRRNCVLATYAGIAAILLYFKLKPKKKTEAIAAK</sequence>
<keyword evidence="4" id="KW-0496">Mitochondrion</keyword>
<evidence type="ECO:0000256" key="2">
    <source>
        <dbReference type="ARBA" id="ARBA00022692"/>
    </source>
</evidence>
<keyword evidence="5 6" id="KW-0472">Membrane</keyword>
<evidence type="ECO:0000256" key="3">
    <source>
        <dbReference type="ARBA" id="ARBA00022989"/>
    </source>
</evidence>
<dbReference type="PANTHER" id="PTHR34038:SF1">
    <property type="entry name" value="ATP SYNTHASE MEMBRANE SUBUNIT K, MITOCHONDRIAL"/>
    <property type="match status" value="1"/>
</dbReference>
<evidence type="ECO:0000256" key="1">
    <source>
        <dbReference type="ARBA" id="ARBA00004304"/>
    </source>
</evidence>
<gene>
    <name evidence="7" type="primary">atp5md</name>
</gene>
<reference evidence="7" key="1">
    <citation type="submission" date="2025-08" db="UniProtKB">
        <authorList>
            <consortium name="Ensembl"/>
        </authorList>
    </citation>
    <scope>IDENTIFICATION</scope>
</reference>
<dbReference type="GeneTree" id="ENSGT00940000166377"/>
<organism evidence="7 8">
    <name type="scientific">Erpetoichthys calabaricus</name>
    <name type="common">Rope fish</name>
    <name type="synonym">Calamoichthys calabaricus</name>
    <dbReference type="NCBI Taxonomy" id="27687"/>
    <lineage>
        <taxon>Eukaryota</taxon>
        <taxon>Metazoa</taxon>
        <taxon>Chordata</taxon>
        <taxon>Craniata</taxon>
        <taxon>Vertebrata</taxon>
        <taxon>Euteleostomi</taxon>
        <taxon>Actinopterygii</taxon>
        <taxon>Polypteriformes</taxon>
        <taxon>Polypteridae</taxon>
        <taxon>Erpetoichthys</taxon>
    </lineage>
</organism>
<dbReference type="Pfam" id="PF14960">
    <property type="entry name" value="ATP_synth_reg"/>
    <property type="match status" value="1"/>
</dbReference>
<evidence type="ECO:0000313" key="8">
    <source>
        <dbReference type="Proteomes" id="UP000694620"/>
    </source>
</evidence>
<evidence type="ECO:0000256" key="5">
    <source>
        <dbReference type="ARBA" id="ARBA00023136"/>
    </source>
</evidence>
<dbReference type="InterPro" id="IPR009125">
    <property type="entry name" value="ATPMK"/>
</dbReference>
<keyword evidence="2 6" id="KW-0812">Transmembrane</keyword>
<feature type="transmembrane region" description="Helical" evidence="6">
    <location>
        <begin position="82"/>
        <end position="106"/>
    </location>
</feature>
<accession>A0A8C4T5G5</accession>
<proteinExistence type="predicted"/>
<comment type="subcellular location">
    <subcellularLocation>
        <location evidence="1">Mitochondrion membrane</location>
        <topology evidence="1">Single-pass membrane protein</topology>
    </subcellularLocation>
</comment>
<protein>
    <submittedName>
        <fullName evidence="7">ATP synthase membrane subunit k</fullName>
    </submittedName>
</protein>
<feature type="transmembrane region" description="Helical" evidence="6">
    <location>
        <begin position="6"/>
        <end position="23"/>
    </location>
</feature>
<feature type="transmembrane region" description="Helical" evidence="6">
    <location>
        <begin position="134"/>
        <end position="153"/>
    </location>
</feature>
<keyword evidence="8" id="KW-1185">Reference proteome</keyword>
<dbReference type="AlphaFoldDB" id="A0A8C4T5G5"/>
<dbReference type="PANTHER" id="PTHR34038">
    <property type="entry name" value="ATP SYNTHASE MEMBRANE SUBUNIT DAPIT, MITOCHONDRIAL"/>
    <property type="match status" value="1"/>
</dbReference>
<evidence type="ECO:0000313" key="7">
    <source>
        <dbReference type="Ensembl" id="ENSECRP00000025928.1"/>
    </source>
</evidence>
<dbReference type="GO" id="GO:0031966">
    <property type="term" value="C:mitochondrial membrane"/>
    <property type="evidence" value="ECO:0007669"/>
    <property type="project" value="UniProtKB-SubCell"/>
</dbReference>
<keyword evidence="3 6" id="KW-1133">Transmembrane helix</keyword>
<dbReference type="Ensembl" id="ENSECRT00000026471.1">
    <property type="protein sequence ID" value="ENSECRP00000025928.1"/>
    <property type="gene ID" value="ENSECRG00000017528.1"/>
</dbReference>
<name>A0A8C4T5G5_ERPCA</name>
<dbReference type="PRINTS" id="PR01821">
    <property type="entry name" value="DAPIT"/>
</dbReference>
<evidence type="ECO:0000256" key="6">
    <source>
        <dbReference type="SAM" id="Phobius"/>
    </source>
</evidence>
<dbReference type="Proteomes" id="UP000694620">
    <property type="component" value="Unassembled WGS sequence"/>
</dbReference>